<organism evidence="2 3">
    <name type="scientific">Flavobacterium phage vB_FspM_lotta8-2</name>
    <dbReference type="NCBI Taxonomy" id="2686243"/>
    <lineage>
        <taxon>Viruses</taxon>
        <taxon>Duplodnaviria</taxon>
        <taxon>Heunggongvirae</taxon>
        <taxon>Uroviricota</taxon>
        <taxon>Caudoviricetes</taxon>
        <taxon>Winoviridae</taxon>
        <taxon>Pippivirus</taxon>
        <taxon>Pippivirus lotta</taxon>
    </lineage>
</organism>
<evidence type="ECO:0000256" key="1">
    <source>
        <dbReference type="SAM" id="Phobius"/>
    </source>
</evidence>
<dbReference type="EMBL" id="MN812204">
    <property type="protein sequence ID" value="QHB38517.1"/>
    <property type="molecule type" value="Genomic_DNA"/>
</dbReference>
<keyword evidence="1" id="KW-0812">Transmembrane</keyword>
<accession>A0A6B9L8Y2</accession>
<gene>
    <name evidence="2" type="ORF">lotta82_gp006</name>
</gene>
<evidence type="ECO:0000313" key="3">
    <source>
        <dbReference type="Proteomes" id="UP000463918"/>
    </source>
</evidence>
<protein>
    <submittedName>
        <fullName evidence="2">Uncharacterized protein</fullName>
    </submittedName>
</protein>
<feature type="transmembrane region" description="Helical" evidence="1">
    <location>
        <begin position="32"/>
        <end position="49"/>
    </location>
</feature>
<keyword evidence="1" id="KW-1133">Transmembrane helix</keyword>
<name>A0A6B9L8Y2_9CAUD</name>
<sequence>MFTVVICVFQFIVLRCFLIGQSKTKVFNKKNLFAFFFAVFFYYVCSSIIKL</sequence>
<dbReference type="Proteomes" id="UP000463918">
    <property type="component" value="Segment"/>
</dbReference>
<proteinExistence type="predicted"/>
<evidence type="ECO:0000313" key="2">
    <source>
        <dbReference type="EMBL" id="QHB38517.1"/>
    </source>
</evidence>
<keyword evidence="1" id="KW-0472">Membrane</keyword>
<reference evidence="2 3" key="1">
    <citation type="journal article" date="2020" name="Viruses">
        <title>Diversity and Host Interactions Among Virulent and Temperate Baltic Sea Flavobacterium Phages.</title>
        <authorList>
            <person name="Nilsson E."/>
            <person name="Bayfield O.W."/>
            <person name="Lundin D."/>
            <person name="Antson A.A."/>
            <person name="Holmfeldt K."/>
        </authorList>
    </citation>
    <scope>NUCLEOTIDE SEQUENCE [LARGE SCALE GENOMIC DNA]</scope>
</reference>